<proteinExistence type="predicted"/>
<accession>D3Q5Z3</accession>
<name>D3Q5Z3_STANL</name>
<dbReference type="Gene3D" id="1.20.1250.20">
    <property type="entry name" value="MFS general substrate transporter like domains"/>
    <property type="match status" value="1"/>
</dbReference>
<evidence type="ECO:0000256" key="1">
    <source>
        <dbReference type="SAM" id="MobiDB-lite"/>
    </source>
</evidence>
<dbReference type="SUPFAM" id="SSF103473">
    <property type="entry name" value="MFS general substrate transporter"/>
    <property type="match status" value="1"/>
</dbReference>
<protein>
    <submittedName>
        <fullName evidence="3">Major facilitator superfamily MFS_1</fullName>
    </submittedName>
</protein>
<feature type="transmembrane region" description="Helical" evidence="2">
    <location>
        <begin position="171"/>
        <end position="189"/>
    </location>
</feature>
<feature type="transmembrane region" description="Helical" evidence="2">
    <location>
        <begin position="223"/>
        <end position="244"/>
    </location>
</feature>
<dbReference type="PANTHER" id="PTHR23542">
    <property type="match status" value="1"/>
</dbReference>
<evidence type="ECO:0000256" key="2">
    <source>
        <dbReference type="SAM" id="Phobius"/>
    </source>
</evidence>
<evidence type="ECO:0000313" key="4">
    <source>
        <dbReference type="Proteomes" id="UP000000844"/>
    </source>
</evidence>
<organism evidence="3 4">
    <name type="scientific">Stackebrandtia nassauensis (strain DSM 44728 / CIP 108903 / NRRL B-16338 / NBRC 102104 / LLR-40K-21)</name>
    <dbReference type="NCBI Taxonomy" id="446470"/>
    <lineage>
        <taxon>Bacteria</taxon>
        <taxon>Bacillati</taxon>
        <taxon>Actinomycetota</taxon>
        <taxon>Actinomycetes</taxon>
        <taxon>Glycomycetales</taxon>
        <taxon>Glycomycetaceae</taxon>
        <taxon>Stackebrandtia</taxon>
    </lineage>
</organism>
<dbReference type="HOGENOM" id="CLU_033532_3_1_11"/>
<feature type="transmembrane region" description="Helical" evidence="2">
    <location>
        <begin position="79"/>
        <end position="100"/>
    </location>
</feature>
<feature type="transmembrane region" description="Helical" evidence="2">
    <location>
        <begin position="250"/>
        <end position="275"/>
    </location>
</feature>
<feature type="transmembrane region" description="Helical" evidence="2">
    <location>
        <begin position="373"/>
        <end position="395"/>
    </location>
</feature>
<keyword evidence="2" id="KW-0812">Transmembrane</keyword>
<feature type="region of interest" description="Disordered" evidence="1">
    <location>
        <begin position="401"/>
        <end position="425"/>
    </location>
</feature>
<feature type="transmembrane region" description="Helical" evidence="2">
    <location>
        <begin position="345"/>
        <end position="367"/>
    </location>
</feature>
<gene>
    <name evidence="3" type="ordered locus">Snas_0578</name>
</gene>
<dbReference type="KEGG" id="sna:Snas_0578"/>
<dbReference type="Proteomes" id="UP000000844">
    <property type="component" value="Chromosome"/>
</dbReference>
<dbReference type="Pfam" id="PF07690">
    <property type="entry name" value="MFS_1"/>
    <property type="match status" value="1"/>
</dbReference>
<dbReference type="RefSeq" id="WP_013015863.1">
    <property type="nucleotide sequence ID" value="NC_013947.1"/>
</dbReference>
<evidence type="ECO:0000313" key="3">
    <source>
        <dbReference type="EMBL" id="ADD40292.1"/>
    </source>
</evidence>
<reference evidence="3 4" key="1">
    <citation type="journal article" date="2009" name="Stand. Genomic Sci.">
        <title>Complete genome sequence of Stackebrandtia nassauensis type strain (LLR-40K-21).</title>
        <authorList>
            <person name="Munk C."/>
            <person name="Lapidus A."/>
            <person name="Copeland A."/>
            <person name="Jando M."/>
            <person name="Mayilraj S."/>
            <person name="Glavina Del Rio T."/>
            <person name="Nolan M."/>
            <person name="Chen F."/>
            <person name="Lucas S."/>
            <person name="Tice H."/>
            <person name="Cheng J.F."/>
            <person name="Han C."/>
            <person name="Detter J.C."/>
            <person name="Bruce D."/>
            <person name="Goodwin L."/>
            <person name="Chain P."/>
            <person name="Pitluck S."/>
            <person name="Goker M."/>
            <person name="Ovchinikova G."/>
            <person name="Pati A."/>
            <person name="Ivanova N."/>
            <person name="Mavromatis K."/>
            <person name="Chen A."/>
            <person name="Palaniappan K."/>
            <person name="Land M."/>
            <person name="Hauser L."/>
            <person name="Chang Y.J."/>
            <person name="Jeffries C.D."/>
            <person name="Bristow J."/>
            <person name="Eisen J.A."/>
            <person name="Markowitz V."/>
            <person name="Hugenholtz P."/>
            <person name="Kyrpides N.C."/>
            <person name="Klenk H.P."/>
        </authorList>
    </citation>
    <scope>NUCLEOTIDE SEQUENCE [LARGE SCALE GENOMIC DNA]</scope>
    <source>
        <strain evidence="4">DSM 44728 / CIP 108903 / NRRL B-16338 / NBRC 102104 / LLR-40K-21</strain>
    </source>
</reference>
<sequence length="425" mass="43138">MFGSYRRLFARPGVMGMTGLSLSVKLGPPTLSLALLLVVFDDTGSYAVAGLTLTGHALALALCAPLGGRLVDRFSPRKVLPPYLLVHAAAYTLVLLSIHLPVPAPLVVAAAAVLGATSPPAGAVIRGAWPRLVAPGSLNTAYALDNAINELMFIAGPVLVAGLLLVMPASAIIIVTGTVFLAAVAAVTMSRVVRTAAPGAPTGDGPSRGRLTRLVGPLAHRPTLILLFIAALGTFTFGSLRVAMVASATVLGSAGAAGIFAGLLSAGTLAAGLGYGGRHWSITGRRLLGILFAADCVLLFAGVFDVGYLWLAVVITAIGAVSGPRDTLIPVILTEHAPATARTEVFAWLNTFMWIGYGLGTAVAGQLTGPKDSGAAAFVTAGIVAAGGILVSALLPRATTAPDPAERSGESGEVLVEHAESRGRR</sequence>
<keyword evidence="4" id="KW-1185">Reference proteome</keyword>
<keyword evidence="2" id="KW-1133">Transmembrane helix</keyword>
<dbReference type="GO" id="GO:0022857">
    <property type="term" value="F:transmembrane transporter activity"/>
    <property type="evidence" value="ECO:0007669"/>
    <property type="project" value="InterPro"/>
</dbReference>
<feature type="transmembrane region" description="Helical" evidence="2">
    <location>
        <begin position="46"/>
        <end position="67"/>
    </location>
</feature>
<dbReference type="InterPro" id="IPR036259">
    <property type="entry name" value="MFS_trans_sf"/>
</dbReference>
<dbReference type="EMBL" id="CP001778">
    <property type="protein sequence ID" value="ADD40292.1"/>
    <property type="molecule type" value="Genomic_DNA"/>
</dbReference>
<dbReference type="PANTHER" id="PTHR23542:SF1">
    <property type="entry name" value="MAJOR FACILITATOR SUPERFAMILY (MFS) PROFILE DOMAIN-CONTAINING PROTEIN"/>
    <property type="match status" value="1"/>
</dbReference>
<keyword evidence="2" id="KW-0472">Membrane</keyword>
<dbReference type="STRING" id="446470.Snas_0578"/>
<feature type="transmembrane region" description="Helical" evidence="2">
    <location>
        <begin position="20"/>
        <end position="40"/>
    </location>
</feature>
<dbReference type="AlphaFoldDB" id="D3Q5Z3"/>
<dbReference type="eggNOG" id="COG2814">
    <property type="taxonomic scope" value="Bacteria"/>
</dbReference>
<dbReference type="InterPro" id="IPR011701">
    <property type="entry name" value="MFS"/>
</dbReference>
<feature type="compositionally biased region" description="Basic and acidic residues" evidence="1">
    <location>
        <begin position="404"/>
        <end position="425"/>
    </location>
</feature>